<keyword evidence="3" id="KW-1185">Reference proteome</keyword>
<feature type="region of interest" description="Disordered" evidence="1">
    <location>
        <begin position="86"/>
        <end position="177"/>
    </location>
</feature>
<proteinExistence type="predicted"/>
<organism evidence="2 3">
    <name type="scientific">Pleurodeles waltl</name>
    <name type="common">Iberian ribbed newt</name>
    <dbReference type="NCBI Taxonomy" id="8319"/>
    <lineage>
        <taxon>Eukaryota</taxon>
        <taxon>Metazoa</taxon>
        <taxon>Chordata</taxon>
        <taxon>Craniata</taxon>
        <taxon>Vertebrata</taxon>
        <taxon>Euteleostomi</taxon>
        <taxon>Amphibia</taxon>
        <taxon>Batrachia</taxon>
        <taxon>Caudata</taxon>
        <taxon>Salamandroidea</taxon>
        <taxon>Salamandridae</taxon>
        <taxon>Pleurodelinae</taxon>
        <taxon>Pleurodeles</taxon>
    </lineage>
</organism>
<feature type="region of interest" description="Disordered" evidence="1">
    <location>
        <begin position="43"/>
        <end position="70"/>
    </location>
</feature>
<gene>
    <name evidence="2" type="ORF">NDU88_001889</name>
</gene>
<protein>
    <submittedName>
        <fullName evidence="2">Uncharacterized protein</fullName>
    </submittedName>
</protein>
<feature type="compositionally biased region" description="Polar residues" evidence="1">
    <location>
        <begin position="54"/>
        <end position="66"/>
    </location>
</feature>
<sequence>MPSQVAAAHFQAQEISTSGWGLRSLQAHLRQLRGSAACLPTPHQSIGPSVAQGMPSTTTSTHSRPQCSPPWPSRVRWGLLEHRSSLHGPKVMPHRTGAAWSADPPNRQRRRCTPLTSASRTADERPTNTASVPVSVGSEKRDCAVPDPSARRPTAVAGPPLHQAHQDRYKMSPGSGS</sequence>
<dbReference type="AlphaFoldDB" id="A0AAV7UAR0"/>
<accession>A0AAV7UAR0</accession>
<comment type="caution">
    <text evidence="2">The sequence shown here is derived from an EMBL/GenBank/DDBJ whole genome shotgun (WGS) entry which is preliminary data.</text>
</comment>
<dbReference type="EMBL" id="JANPWB010000005">
    <property type="protein sequence ID" value="KAJ1185094.1"/>
    <property type="molecule type" value="Genomic_DNA"/>
</dbReference>
<name>A0AAV7UAR0_PLEWA</name>
<evidence type="ECO:0000313" key="2">
    <source>
        <dbReference type="EMBL" id="KAJ1185094.1"/>
    </source>
</evidence>
<evidence type="ECO:0000313" key="3">
    <source>
        <dbReference type="Proteomes" id="UP001066276"/>
    </source>
</evidence>
<evidence type="ECO:0000256" key="1">
    <source>
        <dbReference type="SAM" id="MobiDB-lite"/>
    </source>
</evidence>
<reference evidence="2" key="1">
    <citation type="journal article" date="2022" name="bioRxiv">
        <title>Sequencing and chromosome-scale assembly of the giantPleurodeles waltlgenome.</title>
        <authorList>
            <person name="Brown T."/>
            <person name="Elewa A."/>
            <person name="Iarovenko S."/>
            <person name="Subramanian E."/>
            <person name="Araus A.J."/>
            <person name="Petzold A."/>
            <person name="Susuki M."/>
            <person name="Suzuki K.-i.T."/>
            <person name="Hayashi T."/>
            <person name="Toyoda A."/>
            <person name="Oliveira C."/>
            <person name="Osipova E."/>
            <person name="Leigh N.D."/>
            <person name="Simon A."/>
            <person name="Yun M.H."/>
        </authorList>
    </citation>
    <scope>NUCLEOTIDE SEQUENCE</scope>
    <source>
        <strain evidence="2">20211129_DDA</strain>
        <tissue evidence="2">Liver</tissue>
    </source>
</reference>
<dbReference type="Proteomes" id="UP001066276">
    <property type="component" value="Chromosome 3_1"/>
</dbReference>